<dbReference type="PANTHER" id="PTHR43377:SF2">
    <property type="entry name" value="BINDING ROSSMANN FOLD OXIDOREDUCTASE, PUTATIVE (AFU_ORTHOLOGUE AFUA_4G00560)-RELATED"/>
    <property type="match status" value="1"/>
</dbReference>
<gene>
    <name evidence="2" type="ORF">BC936DRAFT_144620</name>
</gene>
<reference evidence="2 3" key="1">
    <citation type="journal article" date="2018" name="New Phytol.">
        <title>Phylogenomics of Endogonaceae and evolution of mycorrhizas within Mucoromycota.</title>
        <authorList>
            <person name="Chang Y."/>
            <person name="Desiro A."/>
            <person name="Na H."/>
            <person name="Sandor L."/>
            <person name="Lipzen A."/>
            <person name="Clum A."/>
            <person name="Barry K."/>
            <person name="Grigoriev I.V."/>
            <person name="Martin F.M."/>
            <person name="Stajich J.E."/>
            <person name="Smith M.E."/>
            <person name="Bonito G."/>
            <person name="Spatafora J.W."/>
        </authorList>
    </citation>
    <scope>NUCLEOTIDE SEQUENCE [LARGE SCALE GENOMIC DNA]</scope>
    <source>
        <strain evidence="2 3">GMNB39</strain>
    </source>
</reference>
<dbReference type="SUPFAM" id="SSF51735">
    <property type="entry name" value="NAD(P)-binding Rossmann-fold domains"/>
    <property type="match status" value="1"/>
</dbReference>
<protein>
    <recommendedName>
        <fullName evidence="1">Gfo/Idh/MocA-like oxidoreductase N-terminal domain-containing protein</fullName>
    </recommendedName>
</protein>
<dbReference type="Pfam" id="PF01408">
    <property type="entry name" value="GFO_IDH_MocA"/>
    <property type="match status" value="1"/>
</dbReference>
<dbReference type="AlphaFoldDB" id="A0A433DC31"/>
<evidence type="ECO:0000313" key="3">
    <source>
        <dbReference type="Proteomes" id="UP000268093"/>
    </source>
</evidence>
<keyword evidence="3" id="KW-1185">Reference proteome</keyword>
<dbReference type="GO" id="GO:0000166">
    <property type="term" value="F:nucleotide binding"/>
    <property type="evidence" value="ECO:0007669"/>
    <property type="project" value="InterPro"/>
</dbReference>
<evidence type="ECO:0000313" key="2">
    <source>
        <dbReference type="EMBL" id="RUP48402.1"/>
    </source>
</evidence>
<comment type="caution">
    <text evidence="2">The sequence shown here is derived from an EMBL/GenBank/DDBJ whole genome shotgun (WGS) entry which is preliminary data.</text>
</comment>
<organism evidence="2 3">
    <name type="scientific">Jimgerdemannia flammicorona</name>
    <dbReference type="NCBI Taxonomy" id="994334"/>
    <lineage>
        <taxon>Eukaryota</taxon>
        <taxon>Fungi</taxon>
        <taxon>Fungi incertae sedis</taxon>
        <taxon>Mucoromycota</taxon>
        <taxon>Mucoromycotina</taxon>
        <taxon>Endogonomycetes</taxon>
        <taxon>Endogonales</taxon>
        <taxon>Endogonaceae</taxon>
        <taxon>Jimgerdemannia</taxon>
    </lineage>
</organism>
<dbReference type="Gene3D" id="3.40.50.720">
    <property type="entry name" value="NAD(P)-binding Rossmann-like Domain"/>
    <property type="match status" value="1"/>
</dbReference>
<dbReference type="Proteomes" id="UP000268093">
    <property type="component" value="Unassembled WGS sequence"/>
</dbReference>
<sequence>MHIWTSLSFLAMSQSNPITILVIGAGQRGTAYASYALKFPDRVKVIGVAEPVQIRYEDTLRLRESFTKVSEILVGCLDVFMYNIPEENDVTDWKEFASRSKFADAVVITTLDQFHVEPAIAFANLKYHILLEKPMAVKLDECKHIIEAVKVNEILFGIGMSIGCCYGSFPQSHVLRYNPLNLRIKSILDSGKLGNVINIQHLEPVGWWHFAHSVGITTIAFAFQFVRGNWKDENTSSFSLMTKSCHDIDIIAWFMGIPVEVRNIYMYSPRKTYYHLAINRLYRKLARSAPSTTSTRPISPKRRAMQCANCLSCPHAAQCPYDAKKIYIDDFKNGNRGWPINVVTNVLGESGGETCCHFLFYFYFRVRVVNCWVSTILRNFSFLFLLYSLVDIENLTDALKIGPYGQCVYESDNNVMDNQVVNLQFANGATASFTMIATTEAQCARKVCTTALPSLNTMPLVDALFLALTRMADTDLR</sequence>
<proteinExistence type="predicted"/>
<dbReference type="EMBL" id="RBNI01003386">
    <property type="protein sequence ID" value="RUP48402.1"/>
    <property type="molecule type" value="Genomic_DNA"/>
</dbReference>
<dbReference type="InterPro" id="IPR000683">
    <property type="entry name" value="Gfo/Idh/MocA-like_OxRdtase_N"/>
</dbReference>
<name>A0A433DC31_9FUNG</name>
<dbReference type="OrthoDB" id="64915at2759"/>
<dbReference type="InterPro" id="IPR036291">
    <property type="entry name" value="NAD(P)-bd_dom_sf"/>
</dbReference>
<evidence type="ECO:0000259" key="1">
    <source>
        <dbReference type="Pfam" id="PF01408"/>
    </source>
</evidence>
<dbReference type="SUPFAM" id="SSF55347">
    <property type="entry name" value="Glyceraldehyde-3-phosphate dehydrogenase-like, C-terminal domain"/>
    <property type="match status" value="1"/>
</dbReference>
<dbReference type="InterPro" id="IPR051450">
    <property type="entry name" value="Gfo/Idh/MocA_Oxidoreductases"/>
</dbReference>
<dbReference type="PANTHER" id="PTHR43377">
    <property type="entry name" value="BILIVERDIN REDUCTASE A"/>
    <property type="match status" value="1"/>
</dbReference>
<feature type="domain" description="Gfo/Idh/MocA-like oxidoreductase N-terminal" evidence="1">
    <location>
        <begin position="19"/>
        <end position="154"/>
    </location>
</feature>
<dbReference type="Gene3D" id="3.30.360.10">
    <property type="entry name" value="Dihydrodipicolinate Reductase, domain 2"/>
    <property type="match status" value="1"/>
</dbReference>
<accession>A0A433DC31</accession>